<sequence>KEYMKQSKIFKDQIIIVTGASGFIGSCTLRHLNDLGYTNLVLVDDLKNDKWKNLVGKKFLNLIFKEELFDFLKGRENEIEAIIHLGACSSTICKDSNYLYENNFRFTQKLCEYAIENDQRFIYASSAATYGDGNMGFSDDENLLESLRPINMYGYSKHLFDLWAKDQKILDKIVGLKYFNVFGPNENHKDEMSSMIYKMEEKIQRDGKISLFKSNDPKNYKDGEQKRDFIYVKDAVKMTCLLIEDAFKDVSGIFNIGSGKATTWNELATALFNALNMPVKIEYIDMPKELEGQYQNFTKAEMTKFQKFYKDKFEITSIEDSVKNYVQNYLLKRERW</sequence>
<reference evidence="5" key="1">
    <citation type="journal article" date="2015" name="Nature">
        <title>Complex archaea that bridge the gap between prokaryotes and eukaryotes.</title>
        <authorList>
            <person name="Spang A."/>
            <person name="Saw J.H."/>
            <person name="Jorgensen S.L."/>
            <person name="Zaremba-Niedzwiedzka K."/>
            <person name="Martijn J."/>
            <person name="Lind A.E."/>
            <person name="van Eijk R."/>
            <person name="Schleper C."/>
            <person name="Guy L."/>
            <person name="Ettema T.J."/>
        </authorList>
    </citation>
    <scope>NUCLEOTIDE SEQUENCE</scope>
</reference>
<protein>
    <recommendedName>
        <fullName evidence="4">NAD-dependent epimerase/dehydratase domain-containing protein</fullName>
    </recommendedName>
</protein>
<evidence type="ECO:0000256" key="2">
    <source>
        <dbReference type="ARBA" id="ARBA00023235"/>
    </source>
</evidence>
<dbReference type="AlphaFoldDB" id="A0A0F9GNY8"/>
<keyword evidence="2" id="KW-0413">Isomerase</keyword>
<evidence type="ECO:0000313" key="5">
    <source>
        <dbReference type="EMBL" id="KKM00620.1"/>
    </source>
</evidence>
<dbReference type="Pfam" id="PF01370">
    <property type="entry name" value="Epimerase"/>
    <property type="match status" value="1"/>
</dbReference>
<dbReference type="GO" id="GO:0005975">
    <property type="term" value="P:carbohydrate metabolic process"/>
    <property type="evidence" value="ECO:0007669"/>
    <property type="project" value="InterPro"/>
</dbReference>
<keyword evidence="3" id="KW-0119">Carbohydrate metabolism</keyword>
<dbReference type="GO" id="GO:0008712">
    <property type="term" value="F:ADP-glyceromanno-heptose 6-epimerase activity"/>
    <property type="evidence" value="ECO:0007669"/>
    <property type="project" value="InterPro"/>
</dbReference>
<dbReference type="Gene3D" id="3.90.25.10">
    <property type="entry name" value="UDP-galactose 4-epimerase, domain 1"/>
    <property type="match status" value="1"/>
</dbReference>
<proteinExistence type="predicted"/>
<dbReference type="InterPro" id="IPR036291">
    <property type="entry name" value="NAD(P)-bd_dom_sf"/>
</dbReference>
<dbReference type="InterPro" id="IPR001509">
    <property type="entry name" value="Epimerase_deHydtase"/>
</dbReference>
<dbReference type="InterPro" id="IPR011912">
    <property type="entry name" value="Heptose_epim"/>
</dbReference>
<evidence type="ECO:0000256" key="3">
    <source>
        <dbReference type="ARBA" id="ARBA00023277"/>
    </source>
</evidence>
<dbReference type="Gene3D" id="3.40.50.720">
    <property type="entry name" value="NAD(P)-binding Rossmann-like Domain"/>
    <property type="match status" value="1"/>
</dbReference>
<organism evidence="5">
    <name type="scientific">marine sediment metagenome</name>
    <dbReference type="NCBI Taxonomy" id="412755"/>
    <lineage>
        <taxon>unclassified sequences</taxon>
        <taxon>metagenomes</taxon>
        <taxon>ecological metagenomes</taxon>
    </lineage>
</organism>
<name>A0A0F9GNY8_9ZZZZ</name>
<dbReference type="GO" id="GO:0050661">
    <property type="term" value="F:NADP binding"/>
    <property type="evidence" value="ECO:0007669"/>
    <property type="project" value="InterPro"/>
</dbReference>
<dbReference type="EMBL" id="LAZR01017393">
    <property type="protein sequence ID" value="KKM00620.1"/>
    <property type="molecule type" value="Genomic_DNA"/>
</dbReference>
<comment type="caution">
    <text evidence="5">The sequence shown here is derived from an EMBL/GenBank/DDBJ whole genome shotgun (WGS) entry which is preliminary data.</text>
</comment>
<accession>A0A0F9GNY8</accession>
<dbReference type="SUPFAM" id="SSF51735">
    <property type="entry name" value="NAD(P)-binding Rossmann-fold domains"/>
    <property type="match status" value="1"/>
</dbReference>
<feature type="non-terminal residue" evidence="5">
    <location>
        <position position="1"/>
    </location>
</feature>
<evidence type="ECO:0000259" key="4">
    <source>
        <dbReference type="Pfam" id="PF01370"/>
    </source>
</evidence>
<dbReference type="PANTHER" id="PTHR43103:SF3">
    <property type="entry name" value="ADP-L-GLYCERO-D-MANNO-HEPTOSE-6-EPIMERASE"/>
    <property type="match status" value="1"/>
</dbReference>
<dbReference type="PANTHER" id="PTHR43103">
    <property type="entry name" value="NUCLEOSIDE-DIPHOSPHATE-SUGAR EPIMERASE"/>
    <property type="match status" value="1"/>
</dbReference>
<dbReference type="NCBIfam" id="TIGR02197">
    <property type="entry name" value="heptose_epim"/>
    <property type="match status" value="1"/>
</dbReference>
<evidence type="ECO:0000256" key="1">
    <source>
        <dbReference type="ARBA" id="ARBA00022857"/>
    </source>
</evidence>
<feature type="domain" description="NAD-dependent epimerase/dehydratase" evidence="4">
    <location>
        <begin position="15"/>
        <end position="257"/>
    </location>
</feature>
<gene>
    <name evidence="5" type="ORF">LCGC14_1802630</name>
</gene>
<keyword evidence="1" id="KW-0521">NADP</keyword>